<dbReference type="InterPro" id="IPR053812">
    <property type="entry name" value="HTH_Sigma70_ECF-like"/>
</dbReference>
<dbReference type="SUPFAM" id="SSF88659">
    <property type="entry name" value="Sigma3 and sigma4 domains of RNA polymerase sigma factors"/>
    <property type="match status" value="1"/>
</dbReference>
<dbReference type="GO" id="GO:0016987">
    <property type="term" value="F:sigma factor activity"/>
    <property type="evidence" value="ECO:0007669"/>
    <property type="project" value="UniProtKB-KW"/>
</dbReference>
<comment type="similarity">
    <text evidence="1">Belongs to the sigma-70 factor family. ECF subfamily.</text>
</comment>
<dbReference type="Proteomes" id="UP000076404">
    <property type="component" value="Chromosome"/>
</dbReference>
<gene>
    <name evidence="6" type="ORF">GEMMAAP_15150</name>
</gene>
<protein>
    <recommendedName>
        <fullName evidence="5">RNA polymerase sigma-70 ECF-like HTH domain-containing protein</fullName>
    </recommendedName>
</protein>
<evidence type="ECO:0000313" key="7">
    <source>
        <dbReference type="Proteomes" id="UP000076404"/>
    </source>
</evidence>
<dbReference type="RefSeq" id="WP_026848509.1">
    <property type="nucleotide sequence ID" value="NZ_CP011454.1"/>
</dbReference>
<dbReference type="PANTHER" id="PTHR43133">
    <property type="entry name" value="RNA POLYMERASE ECF-TYPE SIGMA FACTO"/>
    <property type="match status" value="1"/>
</dbReference>
<keyword evidence="3" id="KW-0731">Sigma factor</keyword>
<name>A0A143BMD9_9BACT</name>
<proteinExistence type="inferred from homology"/>
<dbReference type="AlphaFoldDB" id="A0A143BMD9"/>
<dbReference type="EMBL" id="CP011454">
    <property type="protein sequence ID" value="AMW05773.1"/>
    <property type="molecule type" value="Genomic_DNA"/>
</dbReference>
<dbReference type="InterPro" id="IPR036388">
    <property type="entry name" value="WH-like_DNA-bd_sf"/>
</dbReference>
<keyword evidence="4" id="KW-0804">Transcription</keyword>
<keyword evidence="7" id="KW-1185">Reference proteome</keyword>
<organism evidence="6 7">
    <name type="scientific">Gemmatimonas phototrophica</name>
    <dbReference type="NCBI Taxonomy" id="1379270"/>
    <lineage>
        <taxon>Bacteria</taxon>
        <taxon>Pseudomonadati</taxon>
        <taxon>Gemmatimonadota</taxon>
        <taxon>Gemmatimonadia</taxon>
        <taxon>Gemmatimonadales</taxon>
        <taxon>Gemmatimonadaceae</taxon>
        <taxon>Gemmatimonas</taxon>
    </lineage>
</organism>
<dbReference type="Pfam" id="PF07638">
    <property type="entry name" value="Sigma70_ECF"/>
    <property type="match status" value="1"/>
</dbReference>
<evidence type="ECO:0000256" key="2">
    <source>
        <dbReference type="ARBA" id="ARBA00023015"/>
    </source>
</evidence>
<feature type="domain" description="RNA polymerase sigma-70 ECF-like HTH" evidence="5">
    <location>
        <begin position="10"/>
        <end position="193"/>
    </location>
</feature>
<accession>A0A143BMD9</accession>
<dbReference type="GO" id="GO:0006352">
    <property type="term" value="P:DNA-templated transcription initiation"/>
    <property type="evidence" value="ECO:0007669"/>
    <property type="project" value="InterPro"/>
</dbReference>
<dbReference type="InterPro" id="IPR011517">
    <property type="entry name" value="RNA_pol_sigma70_ECF-like"/>
</dbReference>
<dbReference type="NCBIfam" id="TIGR02999">
    <property type="entry name" value="Sig-70_X6"/>
    <property type="match status" value="1"/>
</dbReference>
<evidence type="ECO:0000256" key="3">
    <source>
        <dbReference type="ARBA" id="ARBA00023082"/>
    </source>
</evidence>
<evidence type="ECO:0000259" key="5">
    <source>
        <dbReference type="Pfam" id="PF07638"/>
    </source>
</evidence>
<dbReference type="Gene3D" id="1.10.10.10">
    <property type="entry name" value="Winged helix-like DNA-binding domain superfamily/Winged helix DNA-binding domain"/>
    <property type="match status" value="1"/>
</dbReference>
<dbReference type="InterPro" id="IPR013325">
    <property type="entry name" value="RNA_pol_sigma_r2"/>
</dbReference>
<keyword evidence="2" id="KW-0805">Transcription regulation</keyword>
<evidence type="ECO:0000313" key="6">
    <source>
        <dbReference type="EMBL" id="AMW05773.1"/>
    </source>
</evidence>
<dbReference type="OrthoDB" id="278371at2"/>
<reference evidence="6 7" key="2">
    <citation type="journal article" date="2016" name="Environ. Microbiol. Rep.">
        <title>Metagenomic evidence for the presence of phototrophic Gemmatimonadetes bacteria in diverse environments.</title>
        <authorList>
            <person name="Zeng Y."/>
            <person name="Baumbach J."/>
            <person name="Barbosa E.G."/>
            <person name="Azevedo V."/>
            <person name="Zhang C."/>
            <person name="Koblizek M."/>
        </authorList>
    </citation>
    <scope>NUCLEOTIDE SEQUENCE [LARGE SCALE GENOMIC DNA]</scope>
    <source>
        <strain evidence="6 7">AP64</strain>
    </source>
</reference>
<dbReference type="STRING" id="1379270.GEMMAAP_15150"/>
<dbReference type="NCBIfam" id="TIGR02937">
    <property type="entry name" value="sigma70-ECF"/>
    <property type="match status" value="1"/>
</dbReference>
<sequence>MSESATNTQGEVTRLLQRASEGEAGALQQVLGMLHDRLRGIAHRQLANEGEGHTLETDGLVHEAYLRLAGIDRMHWRDRQHVLAMAAKTMRRVLIDYAEQRRAHKRGSGDLPLPLEEADAAGAVIDRHADELHALDEALERLAQFNPRLGQVVECRFFVGLSIEETAEALDLSPATVKRDWTTARAWLNRELSS</sequence>
<dbReference type="eggNOG" id="COG1595">
    <property type="taxonomic scope" value="Bacteria"/>
</dbReference>
<reference evidence="6 7" key="1">
    <citation type="journal article" date="2014" name="Proc. Natl. Acad. Sci. U.S.A.">
        <title>Functional type 2 photosynthetic reaction centers found in the rare bacterial phylum Gemmatimonadetes.</title>
        <authorList>
            <person name="Zeng Y."/>
            <person name="Feng F."/>
            <person name="Medova H."/>
            <person name="Dean J."/>
            <person name="Koblizek M."/>
        </authorList>
    </citation>
    <scope>NUCLEOTIDE SEQUENCE [LARGE SCALE GENOMIC DNA]</scope>
    <source>
        <strain evidence="6 7">AP64</strain>
    </source>
</reference>
<evidence type="ECO:0000256" key="4">
    <source>
        <dbReference type="ARBA" id="ARBA00023163"/>
    </source>
</evidence>
<dbReference type="SUPFAM" id="SSF88946">
    <property type="entry name" value="Sigma2 domain of RNA polymerase sigma factors"/>
    <property type="match status" value="1"/>
</dbReference>
<dbReference type="InterPro" id="IPR013324">
    <property type="entry name" value="RNA_pol_sigma_r3/r4-like"/>
</dbReference>
<dbReference type="KEGG" id="gph:GEMMAAP_15150"/>
<dbReference type="InterPro" id="IPR039425">
    <property type="entry name" value="RNA_pol_sigma-70-like"/>
</dbReference>
<dbReference type="PANTHER" id="PTHR43133:SF39">
    <property type="entry name" value="SIMILAR TO RNA POLYMERASE SIGMA-E FACTOR"/>
    <property type="match status" value="1"/>
</dbReference>
<evidence type="ECO:0000256" key="1">
    <source>
        <dbReference type="ARBA" id="ARBA00010641"/>
    </source>
</evidence>
<dbReference type="InterPro" id="IPR014284">
    <property type="entry name" value="RNA_pol_sigma-70_dom"/>
</dbReference>